<evidence type="ECO:0000256" key="1">
    <source>
        <dbReference type="SAM" id="MobiDB-lite"/>
    </source>
</evidence>
<reference evidence="3" key="1">
    <citation type="submission" date="2016-10" db="EMBL/GenBank/DDBJ databases">
        <authorList>
            <person name="Varghese N."/>
            <person name="Submissions S."/>
        </authorList>
    </citation>
    <scope>NUCLEOTIDE SEQUENCE [LARGE SCALE GENOMIC DNA]</scope>
    <source>
        <strain evidence="3">CGMCC 1.7736</strain>
    </source>
</reference>
<gene>
    <name evidence="2" type="ORF">SAMN04487947_2026</name>
</gene>
<dbReference type="AlphaFoldDB" id="A0A1I6HG01"/>
<sequence length="672" mass="72734">MSLGWKFSRASTEDGRSGGDPAAYAFENDLEDFVRETLQNANDAGPENEDEPVSVTYHLKEYSGSDLQDLFAAVDWSEEIDGDSETEEYLKDHLQTVADSGQDDALARLLDELEDDGSLLMVTVADTNTHGLFGAEGGSGPFSALVLDDLVTENKESGAGGSYGLGKAVLWSWSGLSTVLFTSHPRDCNGNEPPRLIARTQLPSHEIDDDQYRYLGRGFFGYLDESERDVRIDSDGETRYKWGKNPGRPLSAWGDEAESIVNQIGVPTPQREGTSVSVLGFCPPGSDNQPNVEDLADDIAQEASKWFWPAMLRGSLEVNIETDSDTRVVDTTECEEVIPFVECIRSRESTVDVLDKPGDIAVTSPTFEIPDKKPGETEEEEDPATEDGPINVYARLADPERDLGLKNRVALVRGPGMVVKYYNRNRIVYGDRTFHGVVLAGNARTWNGESTQADRDIEDLLTAAEPPTHKNWEKTRNLLEKYAEDDATSCINNLQRNLITEALKSLVQVSREGGEFVAAGLAERLSLPEAGAEGGSGSGGGGGGGSGGGGGGGGGGGSPTVTGDRSVTFDHNEGRWSFEGDINVGVHPHGIWELRVTIQQLSEEGNVIDQIPVGVVSCGNDDVYVDDTGSEALLRAPTHVDTIKFIGRTVVDRERLQTRLNINATVQEVDES</sequence>
<evidence type="ECO:0000313" key="2">
    <source>
        <dbReference type="EMBL" id="SFR53389.1"/>
    </source>
</evidence>
<dbReference type="RefSeq" id="WP_089807247.1">
    <property type="nucleotide sequence ID" value="NZ_FOYT01000002.1"/>
</dbReference>
<accession>A0A1I6HG01</accession>
<feature type="compositionally biased region" description="Gly residues" evidence="1">
    <location>
        <begin position="532"/>
        <end position="558"/>
    </location>
</feature>
<proteinExistence type="predicted"/>
<dbReference type="OrthoDB" id="232154at2157"/>
<dbReference type="STRING" id="553469.SAMN04487947_2026"/>
<dbReference type="Proteomes" id="UP000198531">
    <property type="component" value="Unassembled WGS sequence"/>
</dbReference>
<evidence type="ECO:0000313" key="3">
    <source>
        <dbReference type="Proteomes" id="UP000198531"/>
    </source>
</evidence>
<feature type="region of interest" description="Disordered" evidence="1">
    <location>
        <begin position="361"/>
        <end position="390"/>
    </location>
</feature>
<dbReference type="EMBL" id="FOYT01000002">
    <property type="protein sequence ID" value="SFR53389.1"/>
    <property type="molecule type" value="Genomic_DNA"/>
</dbReference>
<feature type="region of interest" description="Disordered" evidence="1">
    <location>
        <begin position="1"/>
        <end position="21"/>
    </location>
</feature>
<keyword evidence="3" id="KW-1185">Reference proteome</keyword>
<organism evidence="2 3">
    <name type="scientific">Halogeometricum rufum</name>
    <dbReference type="NCBI Taxonomy" id="553469"/>
    <lineage>
        <taxon>Archaea</taxon>
        <taxon>Methanobacteriati</taxon>
        <taxon>Methanobacteriota</taxon>
        <taxon>Stenosarchaea group</taxon>
        <taxon>Halobacteria</taxon>
        <taxon>Halobacteriales</taxon>
        <taxon>Haloferacaceae</taxon>
        <taxon>Halogeometricum</taxon>
    </lineage>
</organism>
<protein>
    <submittedName>
        <fullName evidence="2">Uncharacterized protein</fullName>
    </submittedName>
</protein>
<name>A0A1I6HG01_9EURY</name>
<feature type="region of interest" description="Disordered" evidence="1">
    <location>
        <begin position="529"/>
        <end position="572"/>
    </location>
</feature>